<dbReference type="SMART" id="SM00908">
    <property type="entry name" value="Gal-bind_lectin"/>
    <property type="match status" value="2"/>
</dbReference>
<evidence type="ECO:0000313" key="5">
    <source>
        <dbReference type="Proteomes" id="UP000492821"/>
    </source>
</evidence>
<feature type="signal peptide" evidence="3">
    <location>
        <begin position="1"/>
        <end position="21"/>
    </location>
</feature>
<dbReference type="InterPro" id="IPR001079">
    <property type="entry name" value="Galectin_CRD"/>
</dbReference>
<dbReference type="GO" id="GO:0030246">
    <property type="term" value="F:carbohydrate binding"/>
    <property type="evidence" value="ECO:0007669"/>
    <property type="project" value="UniProtKB-UniRule"/>
</dbReference>
<organism evidence="5 6">
    <name type="scientific">Panagrellus redivivus</name>
    <name type="common">Microworm</name>
    <dbReference type="NCBI Taxonomy" id="6233"/>
    <lineage>
        <taxon>Eukaryota</taxon>
        <taxon>Metazoa</taxon>
        <taxon>Ecdysozoa</taxon>
        <taxon>Nematoda</taxon>
        <taxon>Chromadorea</taxon>
        <taxon>Rhabditida</taxon>
        <taxon>Tylenchina</taxon>
        <taxon>Panagrolaimomorpha</taxon>
        <taxon>Panagrolaimoidea</taxon>
        <taxon>Panagrolaimidae</taxon>
        <taxon>Panagrellus</taxon>
    </lineage>
</organism>
<sequence length="347" mass="39481">MLTISALTLVFGVLLAAFVKAEDKGSIAEYPFVALQTCRNKAWVARPFGFQSYDAPNAPLHPARTFVKNYEFPYILCLTNYLYVGETIFIEGKIDENPSLVTFNLLAGAENLDDHIGAVALHWTQQYAHGNGFVTARINDQWDDLSSVLHTGLFAVNKPFKIAIRVLEDSYEIYKDGVKFGNFAHRAGFDIVDHIEIVGDVEINSIRVVGRHFLIPFKTKIHGTHLMLNDRIRVEARTFSYFYVNILNAKEDIAFQLFVDFNAKAMTRNSLINGTWGQEESGGQWYFQPQGYIFVLEIVNEDEHLSLMVNGDAFATFKHRVPNPKEDYIFFEVTNDIDIYSFEVCSD</sequence>
<dbReference type="Proteomes" id="UP000492821">
    <property type="component" value="Unassembled WGS sequence"/>
</dbReference>
<dbReference type="InterPro" id="IPR044156">
    <property type="entry name" value="Galectin-like"/>
</dbReference>
<dbReference type="PANTHER" id="PTHR11346:SF176">
    <property type="entry name" value="32 KDA BETA-GALACTOSIDE-BINDING LECTIN LEC-3"/>
    <property type="match status" value="1"/>
</dbReference>
<dbReference type="AlphaFoldDB" id="A0A7E4VWV0"/>
<keyword evidence="1 2" id="KW-0430">Lectin</keyword>
<evidence type="ECO:0000256" key="2">
    <source>
        <dbReference type="RuleBase" id="RU102079"/>
    </source>
</evidence>
<reference evidence="5" key="1">
    <citation type="journal article" date="2013" name="Genetics">
        <title>The draft genome and transcriptome of Panagrellus redivivus are shaped by the harsh demands of a free-living lifestyle.</title>
        <authorList>
            <person name="Srinivasan J."/>
            <person name="Dillman A.R."/>
            <person name="Macchietto M.G."/>
            <person name="Heikkinen L."/>
            <person name="Lakso M."/>
            <person name="Fracchia K.M."/>
            <person name="Antoshechkin I."/>
            <person name="Mortazavi A."/>
            <person name="Wong G."/>
            <person name="Sternberg P.W."/>
        </authorList>
    </citation>
    <scope>NUCLEOTIDE SEQUENCE [LARGE SCALE GENOMIC DNA]</scope>
    <source>
        <strain evidence="5">MT8872</strain>
    </source>
</reference>
<proteinExistence type="predicted"/>
<feature type="chain" id="PRO_5028864281" description="Galectin" evidence="3">
    <location>
        <begin position="22"/>
        <end position="347"/>
    </location>
</feature>
<name>A0A7E4VWV0_PANRE</name>
<dbReference type="WBParaSite" id="Pan_g4198.t2">
    <property type="protein sequence ID" value="Pan_g4198.t2"/>
    <property type="gene ID" value="Pan_g4198"/>
</dbReference>
<dbReference type="SMART" id="SM00276">
    <property type="entry name" value="GLECT"/>
    <property type="match status" value="2"/>
</dbReference>
<dbReference type="Gene3D" id="2.60.120.200">
    <property type="match status" value="2"/>
</dbReference>
<evidence type="ECO:0000256" key="1">
    <source>
        <dbReference type="ARBA" id="ARBA00022734"/>
    </source>
</evidence>
<evidence type="ECO:0000256" key="3">
    <source>
        <dbReference type="SAM" id="SignalP"/>
    </source>
</evidence>
<dbReference type="PANTHER" id="PTHR11346">
    <property type="entry name" value="GALECTIN"/>
    <property type="match status" value="1"/>
</dbReference>
<evidence type="ECO:0000259" key="4">
    <source>
        <dbReference type="PROSITE" id="PS51304"/>
    </source>
</evidence>
<reference evidence="6" key="2">
    <citation type="submission" date="2020-10" db="UniProtKB">
        <authorList>
            <consortium name="WormBaseParasite"/>
        </authorList>
    </citation>
    <scope>IDENTIFICATION</scope>
</reference>
<accession>A0A7E4VWV0</accession>
<dbReference type="Pfam" id="PF00337">
    <property type="entry name" value="Gal-bind_lectin"/>
    <property type="match status" value="2"/>
</dbReference>
<dbReference type="InterPro" id="IPR013320">
    <property type="entry name" value="ConA-like_dom_sf"/>
</dbReference>
<dbReference type="SUPFAM" id="SSF49899">
    <property type="entry name" value="Concanavalin A-like lectins/glucanases"/>
    <property type="match status" value="2"/>
</dbReference>
<keyword evidence="3" id="KW-0732">Signal</keyword>
<feature type="domain" description="Galectin" evidence="4">
    <location>
        <begin position="218"/>
        <end position="345"/>
    </location>
</feature>
<protein>
    <recommendedName>
        <fullName evidence="2">Galectin</fullName>
    </recommendedName>
</protein>
<feature type="domain" description="Galectin" evidence="4">
    <location>
        <begin position="74"/>
        <end position="209"/>
    </location>
</feature>
<dbReference type="CDD" id="cd00070">
    <property type="entry name" value="GLECT"/>
    <property type="match status" value="1"/>
</dbReference>
<keyword evidence="5" id="KW-1185">Reference proteome</keyword>
<evidence type="ECO:0000313" key="6">
    <source>
        <dbReference type="WBParaSite" id="Pan_g4198.t2"/>
    </source>
</evidence>
<dbReference type="PROSITE" id="PS51304">
    <property type="entry name" value="GALECTIN"/>
    <property type="match status" value="2"/>
</dbReference>